<comment type="caution">
    <text evidence="2">The sequence shown here is derived from an EMBL/GenBank/DDBJ whole genome shotgun (WGS) entry which is preliminary data.</text>
</comment>
<dbReference type="SUPFAM" id="SSF53187">
    <property type="entry name" value="Zn-dependent exopeptidases"/>
    <property type="match status" value="1"/>
</dbReference>
<dbReference type="Pfam" id="PF01520">
    <property type="entry name" value="Amidase_3"/>
    <property type="match status" value="1"/>
</dbReference>
<dbReference type="EMBL" id="NKXO01000019">
    <property type="protein sequence ID" value="PKQ69320.1"/>
    <property type="molecule type" value="Genomic_DNA"/>
</dbReference>
<dbReference type="GO" id="GO:0009253">
    <property type="term" value="P:peptidoglycan catabolic process"/>
    <property type="evidence" value="ECO:0007669"/>
    <property type="project" value="InterPro"/>
</dbReference>
<protein>
    <submittedName>
        <fullName evidence="2">N-acetylmuramoyl-L-alanine amidase</fullName>
    </submittedName>
</protein>
<gene>
    <name evidence="2" type="ORF">Rain11_1365</name>
</gene>
<evidence type="ECO:0000259" key="1">
    <source>
        <dbReference type="Pfam" id="PF01520"/>
    </source>
</evidence>
<proteinExistence type="predicted"/>
<dbReference type="Proteomes" id="UP000233387">
    <property type="component" value="Unassembled WGS sequence"/>
</dbReference>
<evidence type="ECO:0000313" key="3">
    <source>
        <dbReference type="Proteomes" id="UP000233387"/>
    </source>
</evidence>
<dbReference type="GO" id="GO:0008745">
    <property type="term" value="F:N-acetylmuramoyl-L-alanine amidase activity"/>
    <property type="evidence" value="ECO:0007669"/>
    <property type="project" value="InterPro"/>
</dbReference>
<evidence type="ECO:0000313" key="2">
    <source>
        <dbReference type="EMBL" id="PKQ69320.1"/>
    </source>
</evidence>
<sequence length="363" mass="42344">MLKGEQIRKNVLLQDSVGLYIKTLKKTYRFSWDSLQKLNAYYQIKEQEQQQKWLLLRLSNQFFGLPKFRGLRIAIDPGHFAGDFSTAQIEGKYIKTTLPDSTAVEFYESSLAWATAKILADSLQKYGAEVLLTRSEHNFTAFNKTFQEIYSEYANNFMKQSKSRIRKQRPLPPNLFFRNYFKKVELLERVRKINAFQPDLTIIIHYNVDENNAPWKQTSSQNFAMAFVAGAFEAEDLQKNEEIESFIRLLCSKEIEKSAELAEKILQSHEKVADVPIVPLQNNQNFLQKYCLWTGRRGVYARNLLLCREIKGILCYGESLLQDSKQEIRKLNEKTLKIANLYTSPRVIEVGNAYWHGICSFLW</sequence>
<accession>A0A2N3IG74</accession>
<feature type="domain" description="MurNAc-LAA" evidence="1">
    <location>
        <begin position="73"/>
        <end position="339"/>
    </location>
</feature>
<reference evidence="2 3" key="1">
    <citation type="submission" date="2017-06" db="EMBL/GenBank/DDBJ databases">
        <title>Raineya orbicola gen. nov., sp. nov. a slightly thermophilic bacterium of the phylum Bacteroidetes and the description of Raineyaceae fam. nov.</title>
        <authorList>
            <person name="Albuquerque L."/>
            <person name="Polonia A.R.M."/>
            <person name="Barroso C."/>
            <person name="Froufe H.J.C."/>
            <person name="Lage O."/>
            <person name="Lobo-Da-Cunha A."/>
            <person name="Egas C."/>
            <person name="Da Costa M.S."/>
        </authorList>
    </citation>
    <scope>NUCLEOTIDE SEQUENCE [LARGE SCALE GENOMIC DNA]</scope>
    <source>
        <strain evidence="2 3">SPSPC-11</strain>
    </source>
</reference>
<dbReference type="AlphaFoldDB" id="A0A2N3IG74"/>
<name>A0A2N3IG74_9BACT</name>
<keyword evidence="3" id="KW-1185">Reference proteome</keyword>
<organism evidence="2 3">
    <name type="scientific">Raineya orbicola</name>
    <dbReference type="NCBI Taxonomy" id="2016530"/>
    <lineage>
        <taxon>Bacteria</taxon>
        <taxon>Pseudomonadati</taxon>
        <taxon>Bacteroidota</taxon>
        <taxon>Cytophagia</taxon>
        <taxon>Cytophagales</taxon>
        <taxon>Raineyaceae</taxon>
        <taxon>Raineya</taxon>
    </lineage>
</organism>
<dbReference type="Gene3D" id="3.40.630.40">
    <property type="entry name" value="Zn-dependent exopeptidases"/>
    <property type="match status" value="1"/>
</dbReference>
<dbReference type="InterPro" id="IPR002508">
    <property type="entry name" value="MurNAc-LAA_cat"/>
</dbReference>